<reference evidence="3" key="1">
    <citation type="submission" date="2017-04" db="EMBL/GenBank/DDBJ databases">
        <authorList>
            <person name="Varghese N."/>
            <person name="Submissions S."/>
        </authorList>
    </citation>
    <scope>NUCLEOTIDE SEQUENCE [LARGE SCALE GENOMIC DNA]</scope>
    <source>
        <strain evidence="3">RKEM611</strain>
    </source>
</reference>
<dbReference type="STRING" id="1513793.SAMN06296036_104274"/>
<evidence type="ECO:0008006" key="4">
    <source>
        <dbReference type="Google" id="ProtNLM"/>
    </source>
</evidence>
<dbReference type="Proteomes" id="UP000192907">
    <property type="component" value="Unassembled WGS sequence"/>
</dbReference>
<evidence type="ECO:0000256" key="1">
    <source>
        <dbReference type="SAM" id="Phobius"/>
    </source>
</evidence>
<protein>
    <recommendedName>
        <fullName evidence="4">DUF1772 domain-containing protein</fullName>
    </recommendedName>
</protein>
<feature type="transmembrane region" description="Helical" evidence="1">
    <location>
        <begin position="49"/>
        <end position="70"/>
    </location>
</feature>
<organism evidence="2 3">
    <name type="scientific">Pseudobacteriovorax antillogorgiicola</name>
    <dbReference type="NCBI Taxonomy" id="1513793"/>
    <lineage>
        <taxon>Bacteria</taxon>
        <taxon>Pseudomonadati</taxon>
        <taxon>Bdellovibrionota</taxon>
        <taxon>Oligoflexia</taxon>
        <taxon>Oligoflexales</taxon>
        <taxon>Pseudobacteriovoracaceae</taxon>
        <taxon>Pseudobacteriovorax</taxon>
    </lineage>
</organism>
<evidence type="ECO:0000313" key="2">
    <source>
        <dbReference type="EMBL" id="SMF08172.1"/>
    </source>
</evidence>
<keyword evidence="1" id="KW-0472">Membrane</keyword>
<feature type="transmembrane region" description="Helical" evidence="1">
    <location>
        <begin position="76"/>
        <end position="97"/>
    </location>
</feature>
<evidence type="ECO:0000313" key="3">
    <source>
        <dbReference type="Proteomes" id="UP000192907"/>
    </source>
</evidence>
<keyword evidence="1" id="KW-1133">Transmembrane helix</keyword>
<proteinExistence type="predicted"/>
<gene>
    <name evidence="2" type="ORF">SAMN06296036_104274</name>
</gene>
<keyword evidence="3" id="KW-1185">Reference proteome</keyword>
<keyword evidence="1" id="KW-0812">Transmembrane</keyword>
<dbReference type="EMBL" id="FWZT01000004">
    <property type="protein sequence ID" value="SMF08172.1"/>
    <property type="molecule type" value="Genomic_DNA"/>
</dbReference>
<name>A0A1Y6BKM2_9BACT</name>
<dbReference type="AlphaFoldDB" id="A0A1Y6BKM2"/>
<feature type="transmembrane region" description="Helical" evidence="1">
    <location>
        <begin position="6"/>
        <end position="28"/>
    </location>
</feature>
<sequence length="145" mass="16716">MSLVLFLHVFSCIFLTGLIWTIQLVHYPSFHWIADNRFEAFARFHAQRITYIVGPMMLLELGTALGLIYLLPHQRLFTIGNGLLVIGIWMSTLGFSIPCHSKLQKSRDPKTIDRLIITNWPRTILWTVRTALLSLFFMDQLGGQI</sequence>
<accession>A0A1Y6BKM2</accession>